<feature type="transmembrane region" description="Helical" evidence="1">
    <location>
        <begin position="46"/>
        <end position="67"/>
    </location>
</feature>
<evidence type="ECO:0000313" key="3">
    <source>
        <dbReference type="EMBL" id="MFB3167873.1"/>
    </source>
</evidence>
<dbReference type="PROSITE" id="PS50887">
    <property type="entry name" value="GGDEF"/>
    <property type="match status" value="1"/>
</dbReference>
<dbReference type="GO" id="GO:0052621">
    <property type="term" value="F:diguanylate cyclase activity"/>
    <property type="evidence" value="ECO:0007669"/>
    <property type="project" value="UniProtKB-EC"/>
</dbReference>
<dbReference type="CDD" id="cd01949">
    <property type="entry name" value="GGDEF"/>
    <property type="match status" value="1"/>
</dbReference>
<dbReference type="PANTHER" id="PTHR45138:SF9">
    <property type="entry name" value="DIGUANYLATE CYCLASE DGCM-RELATED"/>
    <property type="match status" value="1"/>
</dbReference>
<reference evidence="3 4" key="1">
    <citation type="submission" date="2024-05" db="EMBL/GenBank/DDBJ databases">
        <authorList>
            <person name="Venkateswaran K."/>
        </authorList>
    </citation>
    <scope>NUCLEOTIDE SEQUENCE [LARGE SCALE GENOMIC DNA]</scope>
    <source>
        <strain evidence="3 4">179-C4-2-HS</strain>
    </source>
</reference>
<evidence type="ECO:0000313" key="4">
    <source>
        <dbReference type="Proteomes" id="UP001241748"/>
    </source>
</evidence>
<keyword evidence="3" id="KW-0548">Nucleotidyltransferase</keyword>
<feature type="domain" description="GGDEF" evidence="2">
    <location>
        <begin position="216"/>
        <end position="343"/>
    </location>
</feature>
<dbReference type="InterPro" id="IPR029787">
    <property type="entry name" value="Nucleotide_cyclase"/>
</dbReference>
<keyword evidence="1" id="KW-1133">Transmembrane helix</keyword>
<dbReference type="NCBIfam" id="TIGR00254">
    <property type="entry name" value="GGDEF"/>
    <property type="match status" value="1"/>
</dbReference>
<dbReference type="Pfam" id="PF00990">
    <property type="entry name" value="GGDEF"/>
    <property type="match status" value="1"/>
</dbReference>
<keyword evidence="3" id="KW-0808">Transferase</keyword>
<keyword evidence="1" id="KW-0472">Membrane</keyword>
<dbReference type="SMART" id="SM00267">
    <property type="entry name" value="GGDEF"/>
    <property type="match status" value="1"/>
</dbReference>
<feature type="transmembrane region" description="Helical" evidence="1">
    <location>
        <begin position="87"/>
        <end position="112"/>
    </location>
</feature>
<dbReference type="Proteomes" id="UP001241748">
    <property type="component" value="Unassembled WGS sequence"/>
</dbReference>
<feature type="transmembrane region" description="Helical" evidence="1">
    <location>
        <begin position="148"/>
        <end position="171"/>
    </location>
</feature>
<organism evidence="3 4">
    <name type="scientific">Neobacillus driksii</name>
    <dbReference type="NCBI Taxonomy" id="3035913"/>
    <lineage>
        <taxon>Bacteria</taxon>
        <taxon>Bacillati</taxon>
        <taxon>Bacillota</taxon>
        <taxon>Bacilli</taxon>
        <taxon>Bacillales</taxon>
        <taxon>Bacillaceae</taxon>
        <taxon>Neobacillus</taxon>
    </lineage>
</organism>
<keyword evidence="1" id="KW-0812">Transmembrane</keyword>
<dbReference type="EMBL" id="JAROBZ020000001">
    <property type="protein sequence ID" value="MFB3167873.1"/>
    <property type="molecule type" value="Genomic_DNA"/>
</dbReference>
<dbReference type="PANTHER" id="PTHR45138">
    <property type="entry name" value="REGULATORY COMPONENTS OF SENSORY TRANSDUCTION SYSTEM"/>
    <property type="match status" value="1"/>
</dbReference>
<evidence type="ECO:0000256" key="1">
    <source>
        <dbReference type="SAM" id="Phobius"/>
    </source>
</evidence>
<comment type="caution">
    <text evidence="3">The sequence shown here is derived from an EMBL/GenBank/DDBJ whole genome shotgun (WGS) entry which is preliminary data.</text>
</comment>
<dbReference type="InterPro" id="IPR050469">
    <property type="entry name" value="Diguanylate_Cyclase"/>
</dbReference>
<evidence type="ECO:0000259" key="2">
    <source>
        <dbReference type="PROSITE" id="PS50887"/>
    </source>
</evidence>
<accession>A0ABV4YUV2</accession>
<protein>
    <submittedName>
        <fullName evidence="3">GGDEF domain-containing protein</fullName>
        <ecNumber evidence="3">2.7.7.65</ecNumber>
    </submittedName>
</protein>
<gene>
    <name evidence="3" type="ORF">P5G62_012230</name>
</gene>
<proteinExistence type="predicted"/>
<dbReference type="SUPFAM" id="SSF55073">
    <property type="entry name" value="Nucleotide cyclase"/>
    <property type="match status" value="1"/>
</dbReference>
<dbReference type="Gene3D" id="3.30.70.270">
    <property type="match status" value="1"/>
</dbReference>
<dbReference type="InterPro" id="IPR000160">
    <property type="entry name" value="GGDEF_dom"/>
</dbReference>
<sequence>MKDTFLLTDFVTEQIFSIVRWIFLVVSCVVFYYPPIASIVNFELHTFNYLLIFGFTYMSIAQIALWLAPGNHTIFSLLMKTGILFDYIALIWLLCLTGGVTSPLFPISYLLIIHSTIYWKFLGAALSCTVMVISYCIMFWISLPLSNFSIVIFLLNSIFMIVIGFFGALIVNRERHHQKLQYVYKDLVVRDYLTGLYNHRHFQESLKNSLSNSSKIEMSVVLADIDNFKMINDQHGHVVGDKVLKKIGEILKNTIPPSLGSSFRYGGEEFAILFHTTDKEKIIPFLEQVYKELREVEFTSENGTFSITMSFGLFINQHGISNQVDLVRRADKLLYKAKHNGKN</sequence>
<feature type="transmembrane region" description="Helical" evidence="1">
    <location>
        <begin position="15"/>
        <end position="34"/>
    </location>
</feature>
<dbReference type="EC" id="2.7.7.65" evidence="3"/>
<dbReference type="RefSeq" id="WP_306074044.1">
    <property type="nucleotide sequence ID" value="NZ_JAROBZ020000001.1"/>
</dbReference>
<name>A0ABV4YUV2_9BACI</name>
<dbReference type="InterPro" id="IPR043128">
    <property type="entry name" value="Rev_trsase/Diguanyl_cyclase"/>
</dbReference>
<keyword evidence="4" id="KW-1185">Reference proteome</keyword>
<feature type="transmembrane region" description="Helical" evidence="1">
    <location>
        <begin position="121"/>
        <end position="142"/>
    </location>
</feature>